<keyword evidence="13" id="KW-0961">Cell wall biogenesis/degradation</keyword>
<comment type="catalytic activity">
    <reaction evidence="20">
        <text>[GlcNAc-(1-&gt;4)-Mur2Ac(oyl-L-Ala-gamma-D-Glu-L-Lys-D-Ala-D-Ala)](n)-di-trans,octa-cis-undecaprenyl diphosphate + beta-D-GlcNAc-(1-&gt;4)-Mur2Ac(oyl-L-Ala-gamma-D-Glu-L-Lys-D-Ala-D-Ala)-di-trans,octa-cis-undecaprenyl diphosphate = [GlcNAc-(1-&gt;4)-Mur2Ac(oyl-L-Ala-gamma-D-Glu-L-Lys-D-Ala-D-Ala)](n+1)-di-trans,octa-cis-undecaprenyl diphosphate + di-trans,octa-cis-undecaprenyl diphosphate + H(+)</text>
        <dbReference type="Rhea" id="RHEA:23708"/>
        <dbReference type="Rhea" id="RHEA-COMP:9602"/>
        <dbReference type="Rhea" id="RHEA-COMP:9603"/>
        <dbReference type="ChEBI" id="CHEBI:15378"/>
        <dbReference type="ChEBI" id="CHEBI:58405"/>
        <dbReference type="ChEBI" id="CHEBI:60033"/>
        <dbReference type="ChEBI" id="CHEBI:78435"/>
        <dbReference type="EC" id="2.4.99.28"/>
    </reaction>
</comment>
<dbReference type="GO" id="GO:0015648">
    <property type="term" value="F:lipid-linked peptidoglycan transporter activity"/>
    <property type="evidence" value="ECO:0007669"/>
    <property type="project" value="TreeGrafter"/>
</dbReference>
<keyword evidence="8" id="KW-0133">Cell shape</keyword>
<evidence type="ECO:0000256" key="5">
    <source>
        <dbReference type="ARBA" id="ARBA00022676"/>
    </source>
</evidence>
<accession>A0A0S4KPK9</accession>
<evidence type="ECO:0000256" key="11">
    <source>
        <dbReference type="ARBA" id="ARBA00023136"/>
    </source>
</evidence>
<feature type="transmembrane region" description="Helical" evidence="21">
    <location>
        <begin position="360"/>
        <end position="378"/>
    </location>
</feature>
<dbReference type="GO" id="GO:0005886">
    <property type="term" value="C:plasma membrane"/>
    <property type="evidence" value="ECO:0007669"/>
    <property type="project" value="UniProtKB-SubCell"/>
</dbReference>
<evidence type="ECO:0000256" key="17">
    <source>
        <dbReference type="ARBA" id="ARBA00041185"/>
    </source>
</evidence>
<evidence type="ECO:0000256" key="3">
    <source>
        <dbReference type="ARBA" id="ARBA00022475"/>
    </source>
</evidence>
<feature type="transmembrane region" description="Helical" evidence="21">
    <location>
        <begin position="324"/>
        <end position="348"/>
    </location>
</feature>
<feature type="transmembrane region" description="Helical" evidence="21">
    <location>
        <begin position="68"/>
        <end position="89"/>
    </location>
</feature>
<keyword evidence="4 22" id="KW-0132">Cell division</keyword>
<dbReference type="GO" id="GO:0071555">
    <property type="term" value="P:cell wall organization"/>
    <property type="evidence" value="ECO:0007669"/>
    <property type="project" value="UniProtKB-KW"/>
</dbReference>
<organism evidence="22 23">
    <name type="scientific">Candidatus Nitrospira inopinata</name>
    <dbReference type="NCBI Taxonomy" id="1715989"/>
    <lineage>
        <taxon>Bacteria</taxon>
        <taxon>Pseudomonadati</taxon>
        <taxon>Nitrospirota</taxon>
        <taxon>Nitrospiria</taxon>
        <taxon>Nitrospirales</taxon>
        <taxon>Nitrospiraceae</taxon>
        <taxon>Nitrospira</taxon>
    </lineage>
</organism>
<dbReference type="KEGG" id="nio:NITINOP_0297"/>
<evidence type="ECO:0000256" key="6">
    <source>
        <dbReference type="ARBA" id="ARBA00022679"/>
    </source>
</evidence>
<dbReference type="STRING" id="1715989.NITINOP_0297"/>
<evidence type="ECO:0000256" key="19">
    <source>
        <dbReference type="ARBA" id="ARBA00044770"/>
    </source>
</evidence>
<feature type="transmembrane region" description="Helical" evidence="21">
    <location>
        <begin position="206"/>
        <end position="226"/>
    </location>
</feature>
<comment type="similarity">
    <text evidence="16">Belongs to the SEDS family. FtsW subfamily.</text>
</comment>
<keyword evidence="23" id="KW-1185">Reference proteome</keyword>
<evidence type="ECO:0000256" key="15">
    <source>
        <dbReference type="ARBA" id="ARBA00033270"/>
    </source>
</evidence>
<reference evidence="23" key="1">
    <citation type="submission" date="2015-09" db="EMBL/GenBank/DDBJ databases">
        <authorList>
            <person name="Daims H."/>
        </authorList>
    </citation>
    <scope>NUCLEOTIDE SEQUENCE [LARGE SCALE GENOMIC DNA]</scope>
</reference>
<dbReference type="Proteomes" id="UP000066284">
    <property type="component" value="Chromosome 1"/>
</dbReference>
<evidence type="ECO:0000256" key="13">
    <source>
        <dbReference type="ARBA" id="ARBA00023316"/>
    </source>
</evidence>
<sequence length="399" mass="42652">MSHKTSGTLPLPWTSSGSRSAKRVAMDHTLLAVTIVLTLVGLVMVFSASTVVAGSRFHDAGYFLKRQIAWLAIGLLLMHVVSRLDYVWWKRLAVPLLGLTAVLLAMVLIPSIGVVAKGARRWLQAGPIMVQPAEMAKLTLVIYLAAYLARKEDRITGFFAGLVPALVVFGGLGGLVLLERDLGTVVVMGLTVMGLFFLAGAKLSHLLLLGMGGIAAVAALVLQSGFRLQRVLVFLAPWKDPTNTGFQITQSFLAFGHGGLFGVGLGEGKQKLFFLPEAHTDFVLALVGEELGLIGTGLIITLFALFVVRGFQISVRARMPFGRYLGMGITLLIGVQVLINACVVTGLLPTKGLTLPFVSYGGSSLVTCMTGVGILLNISRDRQAGREDTGRRRGGSKRR</sequence>
<evidence type="ECO:0000256" key="2">
    <source>
        <dbReference type="ARBA" id="ARBA00004752"/>
    </source>
</evidence>
<dbReference type="InterPro" id="IPR018365">
    <property type="entry name" value="Cell_cycle_FtsW-rel_CS"/>
</dbReference>
<evidence type="ECO:0000256" key="18">
    <source>
        <dbReference type="ARBA" id="ARBA00041418"/>
    </source>
</evidence>
<evidence type="ECO:0000256" key="12">
    <source>
        <dbReference type="ARBA" id="ARBA00023306"/>
    </source>
</evidence>
<gene>
    <name evidence="22" type="primary">ftsW</name>
    <name evidence="22" type="ORF">NITINOP_0297</name>
</gene>
<dbReference type="NCBIfam" id="TIGR02614">
    <property type="entry name" value="ftsW"/>
    <property type="match status" value="1"/>
</dbReference>
<keyword evidence="12" id="KW-0131">Cell cycle</keyword>
<dbReference type="GO" id="GO:0008360">
    <property type="term" value="P:regulation of cell shape"/>
    <property type="evidence" value="ECO:0007669"/>
    <property type="project" value="UniProtKB-KW"/>
</dbReference>
<dbReference type="OrthoDB" id="9768187at2"/>
<evidence type="ECO:0000256" key="4">
    <source>
        <dbReference type="ARBA" id="ARBA00022618"/>
    </source>
</evidence>
<keyword evidence="9" id="KW-0573">Peptidoglycan synthesis</keyword>
<evidence type="ECO:0000256" key="20">
    <source>
        <dbReference type="ARBA" id="ARBA00049902"/>
    </source>
</evidence>
<keyword evidence="10 21" id="KW-1133">Transmembrane helix</keyword>
<evidence type="ECO:0000313" key="23">
    <source>
        <dbReference type="Proteomes" id="UP000066284"/>
    </source>
</evidence>
<evidence type="ECO:0000313" key="22">
    <source>
        <dbReference type="EMBL" id="CUQ65273.1"/>
    </source>
</evidence>
<protein>
    <recommendedName>
        <fullName evidence="17">Probable peptidoglycan glycosyltransferase FtsW</fullName>
        <ecNumber evidence="19">2.4.99.28</ecNumber>
    </recommendedName>
    <alternativeName>
        <fullName evidence="18">Cell division protein FtsW</fullName>
    </alternativeName>
    <alternativeName>
        <fullName evidence="15">Cell wall polymerase</fullName>
    </alternativeName>
    <alternativeName>
        <fullName evidence="14">Peptidoglycan polymerase</fullName>
    </alternativeName>
</protein>
<dbReference type="PANTHER" id="PTHR30474:SF2">
    <property type="entry name" value="PEPTIDOGLYCAN GLYCOSYLTRANSFERASE FTSW-RELATED"/>
    <property type="match status" value="1"/>
</dbReference>
<evidence type="ECO:0000256" key="1">
    <source>
        <dbReference type="ARBA" id="ARBA00004651"/>
    </source>
</evidence>
<dbReference type="PROSITE" id="PS00428">
    <property type="entry name" value="FTSW_RODA_SPOVE"/>
    <property type="match status" value="1"/>
</dbReference>
<dbReference type="AlphaFoldDB" id="A0A0S4KPK9"/>
<feature type="transmembrane region" description="Helical" evidence="21">
    <location>
        <begin position="29"/>
        <end position="48"/>
    </location>
</feature>
<evidence type="ECO:0000256" key="8">
    <source>
        <dbReference type="ARBA" id="ARBA00022960"/>
    </source>
</evidence>
<dbReference type="PANTHER" id="PTHR30474">
    <property type="entry name" value="CELL CYCLE PROTEIN"/>
    <property type="match status" value="1"/>
</dbReference>
<dbReference type="GO" id="GO:0051301">
    <property type="term" value="P:cell division"/>
    <property type="evidence" value="ECO:0007669"/>
    <property type="project" value="UniProtKB-KW"/>
</dbReference>
<keyword evidence="7 21" id="KW-0812">Transmembrane</keyword>
<feature type="transmembrane region" description="Helical" evidence="21">
    <location>
        <begin position="128"/>
        <end position="148"/>
    </location>
</feature>
<evidence type="ECO:0000256" key="7">
    <source>
        <dbReference type="ARBA" id="ARBA00022692"/>
    </source>
</evidence>
<feature type="transmembrane region" description="Helical" evidence="21">
    <location>
        <begin position="96"/>
        <end position="116"/>
    </location>
</feature>
<evidence type="ECO:0000256" key="10">
    <source>
        <dbReference type="ARBA" id="ARBA00022989"/>
    </source>
</evidence>
<dbReference type="Pfam" id="PF01098">
    <property type="entry name" value="FTSW_RODA_SPOVE"/>
    <property type="match status" value="1"/>
</dbReference>
<keyword evidence="3" id="KW-1003">Cell membrane</keyword>
<dbReference type="GO" id="GO:0009252">
    <property type="term" value="P:peptidoglycan biosynthetic process"/>
    <property type="evidence" value="ECO:0007669"/>
    <property type="project" value="UniProtKB-KW"/>
</dbReference>
<comment type="pathway">
    <text evidence="2">Cell wall biogenesis; peptidoglycan biosynthesis.</text>
</comment>
<proteinExistence type="inferred from homology"/>
<dbReference type="EMBL" id="LN885086">
    <property type="protein sequence ID" value="CUQ65273.1"/>
    <property type="molecule type" value="Genomic_DNA"/>
</dbReference>
<feature type="transmembrane region" description="Helical" evidence="21">
    <location>
        <begin position="182"/>
        <end position="199"/>
    </location>
</feature>
<evidence type="ECO:0000256" key="16">
    <source>
        <dbReference type="ARBA" id="ARBA00038053"/>
    </source>
</evidence>
<keyword evidence="5" id="KW-0328">Glycosyltransferase</keyword>
<evidence type="ECO:0000256" key="9">
    <source>
        <dbReference type="ARBA" id="ARBA00022984"/>
    </source>
</evidence>
<name>A0A0S4KPK9_9BACT</name>
<comment type="subcellular location">
    <subcellularLocation>
        <location evidence="1">Cell membrane</location>
        <topology evidence="1">Multi-pass membrane protein</topology>
    </subcellularLocation>
</comment>
<dbReference type="GO" id="GO:0032153">
    <property type="term" value="C:cell division site"/>
    <property type="evidence" value="ECO:0007669"/>
    <property type="project" value="TreeGrafter"/>
</dbReference>
<keyword evidence="11 21" id="KW-0472">Membrane</keyword>
<dbReference type="EC" id="2.4.99.28" evidence="19"/>
<evidence type="ECO:0000256" key="21">
    <source>
        <dbReference type="SAM" id="Phobius"/>
    </source>
</evidence>
<dbReference type="RefSeq" id="WP_062482278.1">
    <property type="nucleotide sequence ID" value="NZ_LN885086.1"/>
</dbReference>
<dbReference type="GO" id="GO:0008955">
    <property type="term" value="F:peptidoglycan glycosyltransferase activity"/>
    <property type="evidence" value="ECO:0007669"/>
    <property type="project" value="UniProtKB-EC"/>
</dbReference>
<dbReference type="InterPro" id="IPR001182">
    <property type="entry name" value="FtsW/RodA"/>
</dbReference>
<keyword evidence="6" id="KW-0808">Transferase</keyword>
<feature type="transmembrane region" description="Helical" evidence="21">
    <location>
        <begin position="291"/>
        <end position="312"/>
    </location>
</feature>
<dbReference type="InterPro" id="IPR013437">
    <property type="entry name" value="FtsW"/>
</dbReference>
<feature type="transmembrane region" description="Helical" evidence="21">
    <location>
        <begin position="155"/>
        <end position="176"/>
    </location>
</feature>
<evidence type="ECO:0000256" key="14">
    <source>
        <dbReference type="ARBA" id="ARBA00032370"/>
    </source>
</evidence>